<dbReference type="GO" id="GO:0042742">
    <property type="term" value="P:defense response to bacterium"/>
    <property type="evidence" value="ECO:0007669"/>
    <property type="project" value="UniProtKB-KW"/>
</dbReference>
<dbReference type="KEGG" id="bths:CNY62_00850"/>
<dbReference type="SUPFAM" id="SSF54106">
    <property type="entry name" value="LysM domain"/>
    <property type="match status" value="1"/>
</dbReference>
<dbReference type="GO" id="GO:0016998">
    <property type="term" value="P:cell wall macromolecule catabolic process"/>
    <property type="evidence" value="ECO:0007669"/>
    <property type="project" value="InterPro"/>
</dbReference>
<dbReference type="CDD" id="cd00118">
    <property type="entry name" value="LysM"/>
    <property type="match status" value="1"/>
</dbReference>
<dbReference type="GO" id="GO:0003796">
    <property type="term" value="F:lysozyme activity"/>
    <property type="evidence" value="ECO:0007669"/>
    <property type="project" value="UniProtKB-EC"/>
</dbReference>
<evidence type="ECO:0000256" key="5">
    <source>
        <dbReference type="ARBA" id="ARBA00023200"/>
    </source>
</evidence>
<evidence type="ECO:0000313" key="10">
    <source>
        <dbReference type="Proteomes" id="UP000243591"/>
    </source>
</evidence>
<dbReference type="RefSeq" id="WP_096699177.1">
    <property type="nucleotide sequence ID" value="NZ_CP023483.1"/>
</dbReference>
<dbReference type="Pfam" id="PF19087">
    <property type="entry name" value="DUF5776"/>
    <property type="match status" value="1"/>
</dbReference>
<dbReference type="InterPro" id="IPR023346">
    <property type="entry name" value="Lysozyme-like_dom_sf"/>
</dbReference>
<dbReference type="InterPro" id="IPR044081">
    <property type="entry name" value="DUF5776"/>
</dbReference>
<evidence type="ECO:0000313" key="9">
    <source>
        <dbReference type="EMBL" id="ATF25039.1"/>
    </source>
</evidence>
<dbReference type="GO" id="GO:0031640">
    <property type="term" value="P:killing of cells of another organism"/>
    <property type="evidence" value="ECO:0007669"/>
    <property type="project" value="UniProtKB-KW"/>
</dbReference>
<protein>
    <recommendedName>
        <fullName evidence="7">Lysozyme</fullName>
        <ecNumber evidence="7">3.2.1.17</ecNumber>
    </recommendedName>
</protein>
<dbReference type="Proteomes" id="UP000243591">
    <property type="component" value="Chromosome"/>
</dbReference>
<dbReference type="InterPro" id="IPR036779">
    <property type="entry name" value="LysM_dom_sf"/>
</dbReference>
<dbReference type="InterPro" id="IPR018392">
    <property type="entry name" value="LysM"/>
</dbReference>
<dbReference type="InterPro" id="IPR002196">
    <property type="entry name" value="Glyco_hydro_24"/>
</dbReference>
<keyword evidence="3 7" id="KW-0081">Bacteriolytic enzyme</keyword>
<dbReference type="InterPro" id="IPR023347">
    <property type="entry name" value="Lysozyme_dom_sf"/>
</dbReference>
<dbReference type="PANTHER" id="PTHR38107">
    <property type="match status" value="1"/>
</dbReference>
<evidence type="ECO:0000256" key="2">
    <source>
        <dbReference type="ARBA" id="ARBA00022529"/>
    </source>
</evidence>
<dbReference type="InterPro" id="IPR051018">
    <property type="entry name" value="Bacteriophage_GH24"/>
</dbReference>
<sequence>MKISQVGINLIKQYEGCRLTAYQDIVNVWTIGYGHTKGVYRGQTITQKQADDWLSAEIVNHMRIAERLITVSLNQNQYDALASFHYNLGANILSNSTLLYYINSKQWQSAANEMKAYNKAGGQVVQGLVNRRNAETKLFLEQSASVNSNSKYYTSNPKRVKLLKGTYLRKVDAVNGVDWDKQSNVIKPLFKKGEEFTITGIKKSSGGTPRLITQSGYLLTANKEYVKQITGSTAVYYTIKQGDTVSVIADKYNVSINQIKTLNNLDNNFRIYAGNKLRVK</sequence>
<dbReference type="EMBL" id="CP023483">
    <property type="protein sequence ID" value="ATF25039.1"/>
    <property type="molecule type" value="Genomic_DNA"/>
</dbReference>
<keyword evidence="5" id="KW-1035">Host cytoplasm</keyword>
<dbReference type="SUPFAM" id="SSF53955">
    <property type="entry name" value="Lysozyme-like"/>
    <property type="match status" value="1"/>
</dbReference>
<organism evidence="9 10">
    <name type="scientific">Brochothrix thermosphacta</name>
    <name type="common">Microbacterium thermosphactum</name>
    <dbReference type="NCBI Taxonomy" id="2756"/>
    <lineage>
        <taxon>Bacteria</taxon>
        <taxon>Bacillati</taxon>
        <taxon>Bacillota</taxon>
        <taxon>Bacilli</taxon>
        <taxon>Bacillales</taxon>
        <taxon>Listeriaceae</taxon>
        <taxon>Brochothrix</taxon>
    </lineage>
</organism>
<dbReference type="OrthoDB" id="9802228at2"/>
<evidence type="ECO:0000256" key="7">
    <source>
        <dbReference type="RuleBase" id="RU003788"/>
    </source>
</evidence>
<dbReference type="Gene3D" id="3.10.350.10">
    <property type="entry name" value="LysM domain"/>
    <property type="match status" value="1"/>
</dbReference>
<dbReference type="Gene3D" id="1.10.530.40">
    <property type="match status" value="1"/>
</dbReference>
<dbReference type="GO" id="GO:0009253">
    <property type="term" value="P:peptidoglycan catabolic process"/>
    <property type="evidence" value="ECO:0007669"/>
    <property type="project" value="InterPro"/>
</dbReference>
<dbReference type="PROSITE" id="PS51782">
    <property type="entry name" value="LYSM"/>
    <property type="match status" value="1"/>
</dbReference>
<name>A0A291BV27_BROTH</name>
<dbReference type="PANTHER" id="PTHR38107:SF3">
    <property type="entry name" value="LYSOZYME RRRD-RELATED"/>
    <property type="match status" value="1"/>
</dbReference>
<comment type="catalytic activity">
    <reaction evidence="1 7">
        <text>Hydrolysis of (1-&gt;4)-beta-linkages between N-acetylmuramic acid and N-acetyl-D-glucosamine residues in a peptidoglycan and between N-acetyl-D-glucosamine residues in chitodextrins.</text>
        <dbReference type="EC" id="3.2.1.17"/>
    </reaction>
</comment>
<reference evidence="9 10" key="1">
    <citation type="submission" date="2017-09" db="EMBL/GenBank/DDBJ databases">
        <title>Complete Genome Sequences of Two Strains of the Meat Spoilage Bacterium Brochothrix thermosphacta Isolated from Ground Chicken.</title>
        <authorList>
            <person name="Paoli G.C."/>
            <person name="Wijey C."/>
            <person name="Chen C.-Y."/>
            <person name="Nguyen L."/>
            <person name="Yan X."/>
            <person name="Irwin P.L."/>
        </authorList>
    </citation>
    <scope>NUCLEOTIDE SEQUENCE [LARGE SCALE GENOMIC DNA]</scope>
    <source>
        <strain evidence="9 10">BI</strain>
    </source>
</reference>
<evidence type="ECO:0000256" key="6">
    <source>
        <dbReference type="ARBA" id="ARBA00023295"/>
    </source>
</evidence>
<dbReference type="EC" id="3.2.1.17" evidence="7"/>
<evidence type="ECO:0000256" key="4">
    <source>
        <dbReference type="ARBA" id="ARBA00022801"/>
    </source>
</evidence>
<dbReference type="SMART" id="SM00257">
    <property type="entry name" value="LysM"/>
    <property type="match status" value="1"/>
</dbReference>
<dbReference type="Pfam" id="PF00959">
    <property type="entry name" value="Phage_lysozyme"/>
    <property type="match status" value="1"/>
</dbReference>
<keyword evidence="4 7" id="KW-0378">Hydrolase</keyword>
<keyword evidence="6 7" id="KW-0326">Glycosidase</keyword>
<dbReference type="CDD" id="cd00737">
    <property type="entry name" value="lyz_endolysin_autolysin"/>
    <property type="match status" value="1"/>
</dbReference>
<evidence type="ECO:0000256" key="1">
    <source>
        <dbReference type="ARBA" id="ARBA00000632"/>
    </source>
</evidence>
<feature type="domain" description="LysM" evidence="8">
    <location>
        <begin position="235"/>
        <end position="279"/>
    </location>
</feature>
<accession>A0A291BV27</accession>
<comment type="similarity">
    <text evidence="7">Belongs to the glycosyl hydrolase 24 family.</text>
</comment>
<dbReference type="InterPro" id="IPR034690">
    <property type="entry name" value="Endolysin_T4_type"/>
</dbReference>
<keyword evidence="2 7" id="KW-0929">Antimicrobial</keyword>
<gene>
    <name evidence="9" type="ORF">CNY62_00850</name>
</gene>
<dbReference type="AlphaFoldDB" id="A0A291BV27"/>
<dbReference type="Pfam" id="PF01476">
    <property type="entry name" value="LysM"/>
    <property type="match status" value="1"/>
</dbReference>
<proteinExistence type="inferred from homology"/>
<evidence type="ECO:0000259" key="8">
    <source>
        <dbReference type="PROSITE" id="PS51782"/>
    </source>
</evidence>
<dbReference type="InterPro" id="IPR033907">
    <property type="entry name" value="Endolysin_autolysin"/>
</dbReference>
<evidence type="ECO:0000256" key="3">
    <source>
        <dbReference type="ARBA" id="ARBA00022638"/>
    </source>
</evidence>
<dbReference type="HAMAP" id="MF_04110">
    <property type="entry name" value="ENDOLYSIN_T4"/>
    <property type="match status" value="1"/>
</dbReference>
<keyword evidence="10" id="KW-1185">Reference proteome</keyword>